<dbReference type="AlphaFoldDB" id="A0A6G0ZAX3"/>
<name>A0A6G0ZAX3_APHCR</name>
<evidence type="ECO:0000313" key="1">
    <source>
        <dbReference type="EMBL" id="KAF0767942.1"/>
    </source>
</evidence>
<sequence length="462" mass="52674">MGNKQIIGKTYEALGIPTVCGEPDKCFLNAYKKYKPYYPVRYPKNEKKPLLCNVHHSIGIKPGAQYSSINSTASEANLEIICSTPNTKKVYSFDVSPLLSPIKTPIQEEDHNLSTDLFCNRDSVLVQNIPKNNIILDNKQIVAIPKILELSGFEMLNTSQQTLLSIQNGDISNINQSEIQFVSGDPNYFQNENYLAKLNNSSLSNASKSSQDKSHNRKLKINSNRNTNSIYFENNFKNVDYKVLDLKKEKSTDVISQSLSEKLKKNMSLFKKNKWVKKLITSPSVNINMSNQKQIKHNVKKSTSESWTRINETFNDILFSDFNGTSQTHTTMKHKQSKKMYQNEVAEDSSLEYYNTGENYVNSCYVESQNNNREEDSISSINSSTKSSNKLNDYDHKMYELSFFHSSLPIFSDTSVFSSNSTMNSEKLVSIQQQLLSWTQDSSNTIDDEENYKKQNNGTVIF</sequence>
<accession>A0A6G0ZAX3</accession>
<keyword evidence="2" id="KW-1185">Reference proteome</keyword>
<organism evidence="1 2">
    <name type="scientific">Aphis craccivora</name>
    <name type="common">Cowpea aphid</name>
    <dbReference type="NCBI Taxonomy" id="307492"/>
    <lineage>
        <taxon>Eukaryota</taxon>
        <taxon>Metazoa</taxon>
        <taxon>Ecdysozoa</taxon>
        <taxon>Arthropoda</taxon>
        <taxon>Hexapoda</taxon>
        <taxon>Insecta</taxon>
        <taxon>Pterygota</taxon>
        <taxon>Neoptera</taxon>
        <taxon>Paraneoptera</taxon>
        <taxon>Hemiptera</taxon>
        <taxon>Sternorrhyncha</taxon>
        <taxon>Aphidomorpha</taxon>
        <taxon>Aphidoidea</taxon>
        <taxon>Aphididae</taxon>
        <taxon>Aphidini</taxon>
        <taxon>Aphis</taxon>
        <taxon>Aphis</taxon>
    </lineage>
</organism>
<comment type="caution">
    <text evidence="1">The sequence shown here is derived from an EMBL/GenBank/DDBJ whole genome shotgun (WGS) entry which is preliminary data.</text>
</comment>
<gene>
    <name evidence="1" type="ORF">FWK35_00010488</name>
</gene>
<dbReference type="EMBL" id="VUJU01000866">
    <property type="protein sequence ID" value="KAF0767942.1"/>
    <property type="molecule type" value="Genomic_DNA"/>
</dbReference>
<reference evidence="1 2" key="1">
    <citation type="submission" date="2019-08" db="EMBL/GenBank/DDBJ databases">
        <title>Whole genome of Aphis craccivora.</title>
        <authorList>
            <person name="Voronova N.V."/>
            <person name="Shulinski R.S."/>
            <person name="Bandarenka Y.V."/>
            <person name="Zhorov D.G."/>
            <person name="Warner D."/>
        </authorList>
    </citation>
    <scope>NUCLEOTIDE SEQUENCE [LARGE SCALE GENOMIC DNA]</scope>
    <source>
        <strain evidence="1">180601</strain>
        <tissue evidence="1">Whole Body</tissue>
    </source>
</reference>
<evidence type="ECO:0000313" key="2">
    <source>
        <dbReference type="Proteomes" id="UP000478052"/>
    </source>
</evidence>
<proteinExistence type="predicted"/>
<dbReference type="Proteomes" id="UP000478052">
    <property type="component" value="Unassembled WGS sequence"/>
</dbReference>
<protein>
    <submittedName>
        <fullName evidence="1">Uncharacterized protein</fullName>
    </submittedName>
</protein>
<dbReference type="OrthoDB" id="6620846at2759"/>